<evidence type="ECO:0000313" key="2">
    <source>
        <dbReference type="Proteomes" id="UP001224325"/>
    </source>
</evidence>
<evidence type="ECO:0000313" key="1">
    <source>
        <dbReference type="EMBL" id="XBL15903.1"/>
    </source>
</evidence>
<proteinExistence type="predicted"/>
<accession>A0AAU7EL39</accession>
<dbReference type="EMBL" id="CP155618">
    <property type="protein sequence ID" value="XBL15903.1"/>
    <property type="molecule type" value="Genomic_DNA"/>
</dbReference>
<dbReference type="KEGG" id="mlil:QLS71_007775"/>
<reference evidence="1" key="1">
    <citation type="submission" date="2024-04" db="EMBL/GenBank/DDBJ databases">
        <title>Mariniflexile litorale, isolated from the shallow sediments of the Sea of Japan.</title>
        <authorList>
            <person name="Romanenko L."/>
            <person name="Isaeva M."/>
        </authorList>
    </citation>
    <scope>NUCLEOTIDE SEQUENCE [LARGE SCALE GENOMIC DNA]</scope>
    <source>
        <strain evidence="1">KMM 9835</strain>
    </source>
</reference>
<keyword evidence="2" id="KW-1185">Reference proteome</keyword>
<organism evidence="1 2">
    <name type="scientific">Mariniflexile litorale</name>
    <dbReference type="NCBI Taxonomy" id="3045158"/>
    <lineage>
        <taxon>Bacteria</taxon>
        <taxon>Pseudomonadati</taxon>
        <taxon>Bacteroidota</taxon>
        <taxon>Flavobacteriia</taxon>
        <taxon>Flavobacteriales</taxon>
        <taxon>Flavobacteriaceae</taxon>
        <taxon>Mariniflexile</taxon>
    </lineage>
</organism>
<sequence>MKQLALVSIFTLTMLHHMNAQNKKSQDQKAIKSMCGCYEVSFNFAETFQYSKDSTYQASTVKHDGALEWVELLEDADNKIVMQHLLIVGPTNRQHVIKHWRQDWLFENTNLYTYNADNKWNYVSLPKAQVEGQWTQKVFQVDDSPRYEGSATWIHADGKSYWENTTDAPLPRREYTKRSDYNVTVRTNKHEITKTGWIHDQDNDKVIRKEGMNDVILAQEKGLNIYTKVDDNKCKVAQDWWKTNHEPWKLVRNKWETIFNKKANLSLEEKVEDKALYTHLFSKDFSNKEEDINNIIDAFVKKP</sequence>
<dbReference type="RefSeq" id="WP_308993657.1">
    <property type="nucleotide sequence ID" value="NZ_CP155618.1"/>
</dbReference>
<dbReference type="AlphaFoldDB" id="A0AAU7EL39"/>
<protein>
    <submittedName>
        <fullName evidence="1">DUF6607 family protein</fullName>
    </submittedName>
</protein>
<dbReference type="Pfam" id="PF20311">
    <property type="entry name" value="DUF6607"/>
    <property type="match status" value="1"/>
</dbReference>
<dbReference type="InterPro" id="IPR046715">
    <property type="entry name" value="DUF6607"/>
</dbReference>
<dbReference type="Proteomes" id="UP001224325">
    <property type="component" value="Chromosome"/>
</dbReference>
<name>A0AAU7EL39_9FLAO</name>
<gene>
    <name evidence="1" type="ORF">QLS71_007775</name>
</gene>